<evidence type="ECO:0000256" key="3">
    <source>
        <dbReference type="ARBA" id="ARBA00022448"/>
    </source>
</evidence>
<dbReference type="GO" id="GO:0009279">
    <property type="term" value="C:cell outer membrane"/>
    <property type="evidence" value="ECO:0007669"/>
    <property type="project" value="UniProtKB-SubCell"/>
</dbReference>
<dbReference type="Gene3D" id="1.20.1600.10">
    <property type="entry name" value="Outer membrane efflux proteins (OEP)"/>
    <property type="match status" value="1"/>
</dbReference>
<dbReference type="InterPro" id="IPR003423">
    <property type="entry name" value="OMP_efflux"/>
</dbReference>
<evidence type="ECO:0000313" key="9">
    <source>
        <dbReference type="EMBL" id="TXH86678.1"/>
    </source>
</evidence>
<evidence type="ECO:0000313" key="10">
    <source>
        <dbReference type="Proteomes" id="UP000321192"/>
    </source>
</evidence>
<comment type="caution">
    <text evidence="9">The sequence shown here is derived from an EMBL/GenBank/DDBJ whole genome shotgun (WGS) entry which is preliminary data.</text>
</comment>
<keyword evidence="7" id="KW-0998">Cell outer membrane</keyword>
<evidence type="ECO:0000256" key="1">
    <source>
        <dbReference type="ARBA" id="ARBA00004442"/>
    </source>
</evidence>
<dbReference type="EMBL" id="SSFD01000103">
    <property type="protein sequence ID" value="TXH86678.1"/>
    <property type="molecule type" value="Genomic_DNA"/>
</dbReference>
<feature type="signal peptide" evidence="8">
    <location>
        <begin position="1"/>
        <end position="22"/>
    </location>
</feature>
<protein>
    <submittedName>
        <fullName evidence="9">TolC family protein</fullName>
    </submittedName>
</protein>
<dbReference type="PANTHER" id="PTHR30026:SF20">
    <property type="entry name" value="OUTER MEMBRANE PROTEIN TOLC"/>
    <property type="match status" value="1"/>
</dbReference>
<name>A0A5C7SS52_THASP</name>
<dbReference type="Proteomes" id="UP000321192">
    <property type="component" value="Unassembled WGS sequence"/>
</dbReference>
<evidence type="ECO:0000256" key="2">
    <source>
        <dbReference type="ARBA" id="ARBA00007613"/>
    </source>
</evidence>
<dbReference type="PANTHER" id="PTHR30026">
    <property type="entry name" value="OUTER MEMBRANE PROTEIN TOLC"/>
    <property type="match status" value="1"/>
</dbReference>
<keyword evidence="3" id="KW-0813">Transport</keyword>
<feature type="chain" id="PRO_5022914806" evidence="8">
    <location>
        <begin position="23"/>
        <end position="399"/>
    </location>
</feature>
<reference evidence="9 10" key="1">
    <citation type="submission" date="2018-09" db="EMBL/GenBank/DDBJ databases">
        <title>Metagenome Assembled Genomes from an Advanced Water Purification Facility.</title>
        <authorList>
            <person name="Stamps B.W."/>
            <person name="Spear J.R."/>
        </authorList>
    </citation>
    <scope>NUCLEOTIDE SEQUENCE [LARGE SCALE GENOMIC DNA]</scope>
    <source>
        <strain evidence="9">Bin_27_1</strain>
    </source>
</reference>
<keyword evidence="5" id="KW-0812">Transmembrane</keyword>
<dbReference type="GO" id="GO:1990281">
    <property type="term" value="C:efflux pump complex"/>
    <property type="evidence" value="ECO:0007669"/>
    <property type="project" value="TreeGrafter"/>
</dbReference>
<sequence>MRSKHFTAALALAAGLASQAWAQPAVSLADAVESAWQRTSQSAEVSGQARRALAERAGAGALWAAPPALEVGVVSNRQRAVAATRETEVGIAIPLWLPGQRAARKGQVEAEASAAASNAAAARLRVAGLVREAAAGVALQHAEVAAAQANARELDALAKDVERRVAAGDLARADALSAKAEHLAAVTVLAQARQGLQAAQLRWQALTGLQAVPQLATDVPATRVDEHPAIRAAAVNVELARQRLNVVRTSRSEAPELVVKTRREVTAGEPSINGVGVALRVPFGTASRNEPLMATALSEVELAEATQRELQQQLDADVATARHAADSARQQARDEATRAKLLRERATLIDKSFKAGETPLPELLRAVTAAAQAEAAVSRAQAALAQAASRLQQALGVMP</sequence>
<dbReference type="InterPro" id="IPR051906">
    <property type="entry name" value="TolC-like"/>
</dbReference>
<organism evidence="9 10">
    <name type="scientific">Thauera aminoaromatica</name>
    <dbReference type="NCBI Taxonomy" id="164330"/>
    <lineage>
        <taxon>Bacteria</taxon>
        <taxon>Pseudomonadati</taxon>
        <taxon>Pseudomonadota</taxon>
        <taxon>Betaproteobacteria</taxon>
        <taxon>Rhodocyclales</taxon>
        <taxon>Zoogloeaceae</taxon>
        <taxon>Thauera</taxon>
    </lineage>
</organism>
<keyword evidence="8" id="KW-0732">Signal</keyword>
<gene>
    <name evidence="9" type="ORF">E6Q80_07240</name>
</gene>
<evidence type="ECO:0000256" key="5">
    <source>
        <dbReference type="ARBA" id="ARBA00022692"/>
    </source>
</evidence>
<keyword evidence="4" id="KW-1134">Transmembrane beta strand</keyword>
<evidence type="ECO:0000256" key="4">
    <source>
        <dbReference type="ARBA" id="ARBA00022452"/>
    </source>
</evidence>
<proteinExistence type="inferred from homology"/>
<evidence type="ECO:0000256" key="7">
    <source>
        <dbReference type="ARBA" id="ARBA00023237"/>
    </source>
</evidence>
<dbReference type="AlphaFoldDB" id="A0A5C7SS52"/>
<comment type="subcellular location">
    <subcellularLocation>
        <location evidence="1">Cell outer membrane</location>
    </subcellularLocation>
</comment>
<comment type="similarity">
    <text evidence="2">Belongs to the outer membrane factor (OMF) (TC 1.B.17) family.</text>
</comment>
<dbReference type="GO" id="GO:0015562">
    <property type="term" value="F:efflux transmembrane transporter activity"/>
    <property type="evidence" value="ECO:0007669"/>
    <property type="project" value="InterPro"/>
</dbReference>
<evidence type="ECO:0000256" key="8">
    <source>
        <dbReference type="SAM" id="SignalP"/>
    </source>
</evidence>
<dbReference type="Pfam" id="PF02321">
    <property type="entry name" value="OEP"/>
    <property type="match status" value="1"/>
</dbReference>
<dbReference type="SUPFAM" id="SSF56954">
    <property type="entry name" value="Outer membrane efflux proteins (OEP)"/>
    <property type="match status" value="1"/>
</dbReference>
<evidence type="ECO:0000256" key="6">
    <source>
        <dbReference type="ARBA" id="ARBA00023136"/>
    </source>
</evidence>
<accession>A0A5C7SS52</accession>
<dbReference type="GO" id="GO:0015288">
    <property type="term" value="F:porin activity"/>
    <property type="evidence" value="ECO:0007669"/>
    <property type="project" value="TreeGrafter"/>
</dbReference>
<keyword evidence="6" id="KW-0472">Membrane</keyword>